<evidence type="ECO:0000256" key="2">
    <source>
        <dbReference type="ARBA" id="ARBA00013168"/>
    </source>
</evidence>
<dbReference type="FunFam" id="3.30.980.10:FF:000004">
    <property type="entry name" value="Alanine--tRNA ligase, cytoplasmic"/>
    <property type="match status" value="1"/>
</dbReference>
<dbReference type="GO" id="GO:0000049">
    <property type="term" value="F:tRNA binding"/>
    <property type="evidence" value="ECO:0007669"/>
    <property type="project" value="UniProtKB-KW"/>
</dbReference>
<sequence>MKSSEIRRKFLKFFEERGHVIVPSSSLVPDDPSVLLTTAGMQQFKRYYTGEADAMKDFGSKSTVSIQKSFRTSDIDEVGDERHLTFFEMMGNFSFGGYFKEEAITYAFDFITKEMGLLISYVTVFQGSPSTPKNPSTGSGNTEQASSGNNIPKDTESKGIWESLGVKDVREEGMDDVFWGPTGSSGPCGPTTEIYCKNGAGQDIEVWNIVFNEFFCTGSREELLAGRAELKPLPTKGIDTGMGLERLAMCAQKTKTIFETDLFGGFLKKEPISGVTERVRRIVLDHARAIAFLISDGVEPSNKGAGYILRRLVRRAMVYEYLVNQIEFKLPIVFTAVHETYARWYPELSKEEILNIFEGEKERFLISLEQGLKELKKFEKVDVKSAFFLFQSFGIPYEVIKELGGERTIHLKREDFEKEFEEHQEISRAGLEKKFGGHGLILDTGELKAGDVEELRNATRLHTTTHLLQQALRDVLGDSVHQMGSDVTSERTRFDFSFARKLTSDEIGRVEKIVNKKIEENLPVGCVEMSKEEAERSGALHFFKEKYPDKVKVYYVGETLLDAYSKEFCGGPHVGRTEEIGRVKISKEEAVASGVRRMRVVLTKDAEFRS</sequence>
<dbReference type="InterPro" id="IPR045864">
    <property type="entry name" value="aa-tRNA-synth_II/BPL/LPL"/>
</dbReference>
<dbReference type="GO" id="GO:0004813">
    <property type="term" value="F:alanine-tRNA ligase activity"/>
    <property type="evidence" value="ECO:0007669"/>
    <property type="project" value="UniProtKB-EC"/>
</dbReference>
<organism evidence="12 13">
    <name type="scientific">Candidatus Jorgensenbacteria bacterium RIFCSPLOWO2_01_FULL_45_25b</name>
    <dbReference type="NCBI Taxonomy" id="1798471"/>
    <lineage>
        <taxon>Bacteria</taxon>
        <taxon>Candidatus Joergenseniibacteriota</taxon>
    </lineage>
</organism>
<dbReference type="SMART" id="SM00863">
    <property type="entry name" value="tRNA_SAD"/>
    <property type="match status" value="1"/>
</dbReference>
<evidence type="ECO:0000313" key="13">
    <source>
        <dbReference type="Proteomes" id="UP000176996"/>
    </source>
</evidence>
<dbReference type="Gene3D" id="3.30.980.10">
    <property type="entry name" value="Threonyl-trna Synthetase, Chain A, domain 2"/>
    <property type="match status" value="1"/>
</dbReference>
<dbReference type="Pfam" id="PF01411">
    <property type="entry name" value="tRNA-synt_2c"/>
    <property type="match status" value="1"/>
</dbReference>
<keyword evidence="4" id="KW-0436">Ligase</keyword>
<feature type="region of interest" description="Disordered" evidence="10">
    <location>
        <begin position="129"/>
        <end position="156"/>
    </location>
</feature>
<evidence type="ECO:0000256" key="10">
    <source>
        <dbReference type="SAM" id="MobiDB-lite"/>
    </source>
</evidence>
<dbReference type="InterPro" id="IPR018163">
    <property type="entry name" value="Thr/Ala-tRNA-synth_IIc_edit"/>
</dbReference>
<dbReference type="STRING" id="1798471.A3A21_00165"/>
<keyword evidence="6" id="KW-0067">ATP-binding</keyword>
<dbReference type="GO" id="GO:0002161">
    <property type="term" value="F:aminoacyl-tRNA deacylase activity"/>
    <property type="evidence" value="ECO:0007669"/>
    <property type="project" value="TreeGrafter"/>
</dbReference>
<accession>A0A1F6BT32</accession>
<dbReference type="Gene3D" id="3.30.930.10">
    <property type="entry name" value="Bira Bifunctional Protein, Domain 2"/>
    <property type="match status" value="1"/>
</dbReference>
<keyword evidence="3" id="KW-0820">tRNA-binding</keyword>
<protein>
    <recommendedName>
        <fullName evidence="2">alanine--tRNA ligase</fullName>
        <ecNumber evidence="2">6.1.1.7</ecNumber>
    </recommendedName>
</protein>
<dbReference type="SUPFAM" id="SSF55186">
    <property type="entry name" value="ThrRS/AlaRS common domain"/>
    <property type="match status" value="1"/>
</dbReference>
<dbReference type="PROSITE" id="PS50860">
    <property type="entry name" value="AA_TRNA_LIGASE_II_ALA"/>
    <property type="match status" value="1"/>
</dbReference>
<dbReference type="InterPro" id="IPR050058">
    <property type="entry name" value="Ala-tRNA_ligase"/>
</dbReference>
<dbReference type="EC" id="6.1.1.7" evidence="2"/>
<dbReference type="InterPro" id="IPR018162">
    <property type="entry name" value="Ala-tRNA-ligase_IIc_anticod-bd"/>
</dbReference>
<evidence type="ECO:0000256" key="9">
    <source>
        <dbReference type="ARBA" id="ARBA00023146"/>
    </source>
</evidence>
<dbReference type="GO" id="GO:0005524">
    <property type="term" value="F:ATP binding"/>
    <property type="evidence" value="ECO:0007669"/>
    <property type="project" value="UniProtKB-KW"/>
</dbReference>
<evidence type="ECO:0000256" key="8">
    <source>
        <dbReference type="ARBA" id="ARBA00022917"/>
    </source>
</evidence>
<feature type="compositionally biased region" description="Polar residues" evidence="10">
    <location>
        <begin position="129"/>
        <end position="152"/>
    </location>
</feature>
<dbReference type="InterPro" id="IPR012947">
    <property type="entry name" value="tRNA_SAD"/>
</dbReference>
<dbReference type="GO" id="GO:0005737">
    <property type="term" value="C:cytoplasm"/>
    <property type="evidence" value="ECO:0007669"/>
    <property type="project" value="InterPro"/>
</dbReference>
<keyword evidence="9" id="KW-0030">Aminoacyl-tRNA synthetase</keyword>
<comment type="caution">
    <text evidence="12">The sequence shown here is derived from an EMBL/GenBank/DDBJ whole genome shotgun (WGS) entry which is preliminary data.</text>
</comment>
<dbReference type="GO" id="GO:0006419">
    <property type="term" value="P:alanyl-tRNA aminoacylation"/>
    <property type="evidence" value="ECO:0007669"/>
    <property type="project" value="InterPro"/>
</dbReference>
<dbReference type="InterPro" id="IPR018165">
    <property type="entry name" value="Ala-tRNA-synth_IIc_core"/>
</dbReference>
<evidence type="ECO:0000256" key="5">
    <source>
        <dbReference type="ARBA" id="ARBA00022741"/>
    </source>
</evidence>
<proteinExistence type="inferred from homology"/>
<reference evidence="12 13" key="1">
    <citation type="journal article" date="2016" name="Nat. Commun.">
        <title>Thousands of microbial genomes shed light on interconnected biogeochemical processes in an aquifer system.</title>
        <authorList>
            <person name="Anantharaman K."/>
            <person name="Brown C.T."/>
            <person name="Hug L.A."/>
            <person name="Sharon I."/>
            <person name="Castelle C.J."/>
            <person name="Probst A.J."/>
            <person name="Thomas B.C."/>
            <person name="Singh A."/>
            <person name="Wilkins M.J."/>
            <person name="Karaoz U."/>
            <person name="Brodie E.L."/>
            <person name="Williams K.H."/>
            <person name="Hubbard S.S."/>
            <person name="Banfield J.F."/>
        </authorList>
    </citation>
    <scope>NUCLEOTIDE SEQUENCE [LARGE SCALE GENOMIC DNA]</scope>
</reference>
<keyword evidence="5" id="KW-0547">Nucleotide-binding</keyword>
<evidence type="ECO:0000259" key="11">
    <source>
        <dbReference type="PROSITE" id="PS50860"/>
    </source>
</evidence>
<gene>
    <name evidence="12" type="ORF">A3A21_00165</name>
</gene>
<dbReference type="Proteomes" id="UP000176996">
    <property type="component" value="Unassembled WGS sequence"/>
</dbReference>
<evidence type="ECO:0000256" key="3">
    <source>
        <dbReference type="ARBA" id="ARBA00022555"/>
    </source>
</evidence>
<dbReference type="InterPro" id="IPR018164">
    <property type="entry name" value="Ala-tRNA-synth_IIc_N"/>
</dbReference>
<dbReference type="SUPFAM" id="SSF55681">
    <property type="entry name" value="Class II aaRS and biotin synthetases"/>
    <property type="match status" value="1"/>
</dbReference>
<dbReference type="EMBL" id="MFKK01000037">
    <property type="protein sequence ID" value="OGG39697.1"/>
    <property type="molecule type" value="Genomic_DNA"/>
</dbReference>
<evidence type="ECO:0000256" key="6">
    <source>
        <dbReference type="ARBA" id="ARBA00022840"/>
    </source>
</evidence>
<keyword evidence="7" id="KW-0694">RNA-binding</keyword>
<feature type="domain" description="Alanyl-transfer RNA synthetases family profile" evidence="11">
    <location>
        <begin position="1"/>
        <end position="606"/>
    </location>
</feature>
<name>A0A1F6BT32_9BACT</name>
<dbReference type="AlphaFoldDB" id="A0A1F6BT32"/>
<evidence type="ECO:0000313" key="12">
    <source>
        <dbReference type="EMBL" id="OGG39697.1"/>
    </source>
</evidence>
<dbReference type="Gene3D" id="3.30.54.20">
    <property type="match status" value="1"/>
</dbReference>
<dbReference type="InterPro" id="IPR002318">
    <property type="entry name" value="Ala-tRNA-lgiase_IIc"/>
</dbReference>
<dbReference type="SUPFAM" id="SSF101353">
    <property type="entry name" value="Putative anticodon-binding domain of alanyl-tRNA synthetase (AlaRS)"/>
    <property type="match status" value="1"/>
</dbReference>
<keyword evidence="8" id="KW-0648">Protein biosynthesis</keyword>
<dbReference type="PANTHER" id="PTHR11777">
    <property type="entry name" value="ALANYL-TRNA SYNTHETASE"/>
    <property type="match status" value="1"/>
</dbReference>
<dbReference type="CDD" id="cd00673">
    <property type="entry name" value="AlaRS_core"/>
    <property type="match status" value="1"/>
</dbReference>
<dbReference type="PRINTS" id="PR00980">
    <property type="entry name" value="TRNASYNTHALA"/>
</dbReference>
<evidence type="ECO:0000256" key="4">
    <source>
        <dbReference type="ARBA" id="ARBA00022598"/>
    </source>
</evidence>
<comment type="similarity">
    <text evidence="1">Belongs to the class-II aminoacyl-tRNA synthetase family.</text>
</comment>
<evidence type="ECO:0000256" key="7">
    <source>
        <dbReference type="ARBA" id="ARBA00022884"/>
    </source>
</evidence>
<dbReference type="PANTHER" id="PTHR11777:SF9">
    <property type="entry name" value="ALANINE--TRNA LIGASE, CYTOPLASMIC"/>
    <property type="match status" value="1"/>
</dbReference>
<dbReference type="Pfam" id="PF07973">
    <property type="entry name" value="tRNA_SAD"/>
    <property type="match status" value="1"/>
</dbReference>
<evidence type="ECO:0000256" key="1">
    <source>
        <dbReference type="ARBA" id="ARBA00008226"/>
    </source>
</evidence>